<reference evidence="1" key="2">
    <citation type="journal article" date="2015" name="Fish Shellfish Immunol.">
        <title>Early steps in the European eel (Anguilla anguilla)-Vibrio vulnificus interaction in the gills: Role of the RtxA13 toxin.</title>
        <authorList>
            <person name="Callol A."/>
            <person name="Pajuelo D."/>
            <person name="Ebbesson L."/>
            <person name="Teles M."/>
            <person name="MacKenzie S."/>
            <person name="Amaro C."/>
        </authorList>
    </citation>
    <scope>NUCLEOTIDE SEQUENCE</scope>
</reference>
<name>A0A0E9VQX4_ANGAN</name>
<protein>
    <submittedName>
        <fullName evidence="1">Uncharacterized protein</fullName>
    </submittedName>
</protein>
<dbReference type="EMBL" id="GBXM01028180">
    <property type="protein sequence ID" value="JAH80397.1"/>
    <property type="molecule type" value="Transcribed_RNA"/>
</dbReference>
<dbReference type="AlphaFoldDB" id="A0A0E9VQX4"/>
<proteinExistence type="predicted"/>
<organism evidence="1">
    <name type="scientific">Anguilla anguilla</name>
    <name type="common">European freshwater eel</name>
    <name type="synonym">Muraena anguilla</name>
    <dbReference type="NCBI Taxonomy" id="7936"/>
    <lineage>
        <taxon>Eukaryota</taxon>
        <taxon>Metazoa</taxon>
        <taxon>Chordata</taxon>
        <taxon>Craniata</taxon>
        <taxon>Vertebrata</taxon>
        <taxon>Euteleostomi</taxon>
        <taxon>Actinopterygii</taxon>
        <taxon>Neopterygii</taxon>
        <taxon>Teleostei</taxon>
        <taxon>Anguilliformes</taxon>
        <taxon>Anguillidae</taxon>
        <taxon>Anguilla</taxon>
    </lineage>
</organism>
<sequence length="23" mass="2456">MRGVQGGLAAGIANVIWKYSLNH</sequence>
<evidence type="ECO:0000313" key="1">
    <source>
        <dbReference type="EMBL" id="JAH80397.1"/>
    </source>
</evidence>
<accession>A0A0E9VQX4</accession>
<reference evidence="1" key="1">
    <citation type="submission" date="2014-11" db="EMBL/GenBank/DDBJ databases">
        <authorList>
            <person name="Amaro Gonzalez C."/>
        </authorList>
    </citation>
    <scope>NUCLEOTIDE SEQUENCE</scope>
</reference>